<dbReference type="InterPro" id="IPR001487">
    <property type="entry name" value="Bromodomain"/>
</dbReference>
<organism evidence="5">
    <name type="scientific">Prunus dulcis</name>
    <name type="common">Almond</name>
    <name type="synonym">Amygdalus dulcis</name>
    <dbReference type="NCBI Taxonomy" id="3755"/>
    <lineage>
        <taxon>Eukaryota</taxon>
        <taxon>Viridiplantae</taxon>
        <taxon>Streptophyta</taxon>
        <taxon>Embryophyta</taxon>
        <taxon>Tracheophyta</taxon>
        <taxon>Spermatophyta</taxon>
        <taxon>Magnoliopsida</taxon>
        <taxon>eudicotyledons</taxon>
        <taxon>Gunneridae</taxon>
        <taxon>Pentapetalae</taxon>
        <taxon>rosids</taxon>
        <taxon>fabids</taxon>
        <taxon>Rosales</taxon>
        <taxon>Rosaceae</taxon>
        <taxon>Amygdaloideae</taxon>
        <taxon>Amygdaleae</taxon>
        <taxon>Prunus</taxon>
    </lineage>
</organism>
<feature type="compositionally biased region" description="Acidic residues" evidence="3">
    <location>
        <begin position="67"/>
        <end position="78"/>
    </location>
</feature>
<gene>
    <name evidence="5" type="ORF">Prudu_004911</name>
</gene>
<sequence>PLGNTTVPFEPPGYTATPKRLALYSFLNVSPKRYLQSVRKRKNKKGKPKGSVAGGNEARSSGVIVNLEDDANLDEDGNYENRSESAMEVDTPSSTGTDQHCNLASINPDGSIDRGVGKSMGRVKVKLRTSRTMESQPTSSDAYTQSDTDKSSQQIGLEKQGVVSEKMEDSANSLAEVKIVASGNVSKKVGSIKIKSSKALGSSVNHGIDPVPARSESPYEREPKMSDQDSRYNKEELDTALMIIKKVMKMDAAEPFNVPVNPEALGIPDYFDVIDTPMDFGTICSNLEQGVKYLSSEDVFKDVQYIWDNCYKYNNKGDYILDLMRRVKKNFTKYWTAAGLYSGQPRGTSGVESTQDTVEPSDQGKVHLKGSQLKQKTRKGHGRRHKSDCLCAICVLKRRRREREENARIAKSQHGASDNNLTHELKQEEASLGESPSGENSSSDMDGSLDPNPDAEVEDKGEEVKMGVSKQQYGPSGEKHEEEDDGDEGDEEEDSDTEMKDEGNSEALEKFDKSREEPNRQSQPITAEKVAAGDQTNRNEENVVIQHEEETVADKPKESQERHKKVKAYEHLQFENPMLLDLCGTLFPNNKIKGNYMGEMRDEEEQESSNFLSHPNNPERNTT</sequence>
<dbReference type="PROSITE" id="PS00633">
    <property type="entry name" value="BROMODOMAIN_1"/>
    <property type="match status" value="1"/>
</dbReference>
<feature type="compositionally biased region" description="Basic and acidic residues" evidence="3">
    <location>
        <begin position="497"/>
        <end position="519"/>
    </location>
</feature>
<dbReference type="PANTHER" id="PTHR47809">
    <property type="entry name" value="DNA-BINDING BROMODOMAIN-CONTAINING PROTEIN"/>
    <property type="match status" value="1"/>
</dbReference>
<evidence type="ECO:0000259" key="4">
    <source>
        <dbReference type="PROSITE" id="PS50014"/>
    </source>
</evidence>
<dbReference type="GO" id="GO:0003677">
    <property type="term" value="F:DNA binding"/>
    <property type="evidence" value="ECO:0007669"/>
    <property type="project" value="UniProtKB-KW"/>
</dbReference>
<dbReference type="PANTHER" id="PTHR47809:SF2">
    <property type="entry name" value="DNA-BINDING BROMODOMAIN-CONTAINING PROTEIN"/>
    <property type="match status" value="1"/>
</dbReference>
<name>A0A4Y1QWE4_PRUDU</name>
<dbReference type="EMBL" id="AP019297">
    <property type="protein sequence ID" value="BBG96181.1"/>
    <property type="molecule type" value="Genomic_DNA"/>
</dbReference>
<feature type="compositionally biased region" description="Polar residues" evidence="3">
    <location>
        <begin position="608"/>
        <end position="623"/>
    </location>
</feature>
<feature type="region of interest" description="Disordered" evidence="3">
    <location>
        <begin position="35"/>
        <end position="97"/>
    </location>
</feature>
<dbReference type="AlphaFoldDB" id="A0A4Y1QWE4"/>
<feature type="region of interest" description="Disordered" evidence="3">
    <location>
        <begin position="128"/>
        <end position="163"/>
    </location>
</feature>
<dbReference type="Pfam" id="PF00439">
    <property type="entry name" value="Bromodomain"/>
    <property type="match status" value="1"/>
</dbReference>
<feature type="region of interest" description="Disordered" evidence="3">
    <location>
        <begin position="598"/>
        <end position="623"/>
    </location>
</feature>
<dbReference type="InterPro" id="IPR018359">
    <property type="entry name" value="Bromodomain_CS"/>
</dbReference>
<feature type="compositionally biased region" description="Acidic residues" evidence="3">
    <location>
        <begin position="481"/>
        <end position="496"/>
    </location>
</feature>
<feature type="region of interest" description="Disordered" evidence="3">
    <location>
        <begin position="345"/>
        <end position="381"/>
    </location>
</feature>
<accession>A0A4Y1QWE4</accession>
<evidence type="ECO:0000256" key="2">
    <source>
        <dbReference type="PROSITE-ProRule" id="PRU00035"/>
    </source>
</evidence>
<evidence type="ECO:0000256" key="1">
    <source>
        <dbReference type="ARBA" id="ARBA00023117"/>
    </source>
</evidence>
<feature type="non-terminal residue" evidence="5">
    <location>
        <position position="1"/>
    </location>
</feature>
<evidence type="ECO:0000313" key="5">
    <source>
        <dbReference type="EMBL" id="BBG96181.1"/>
    </source>
</evidence>
<dbReference type="PROSITE" id="PS50014">
    <property type="entry name" value="BROMODOMAIN_2"/>
    <property type="match status" value="1"/>
</dbReference>
<feature type="compositionally biased region" description="Polar residues" evidence="3">
    <location>
        <begin position="345"/>
        <end position="360"/>
    </location>
</feature>
<protein>
    <submittedName>
        <fullName evidence="5">DNA-binding bromodomain-containing protein</fullName>
    </submittedName>
</protein>
<feature type="region of interest" description="Disordered" evidence="3">
    <location>
        <begin position="201"/>
        <end position="231"/>
    </location>
</feature>
<feature type="compositionally biased region" description="Basic and acidic residues" evidence="3">
    <location>
        <begin position="217"/>
        <end position="231"/>
    </location>
</feature>
<feature type="compositionally biased region" description="Polar residues" evidence="3">
    <location>
        <begin position="130"/>
        <end position="155"/>
    </location>
</feature>
<proteinExistence type="predicted"/>
<feature type="region of interest" description="Disordered" evidence="3">
    <location>
        <begin position="402"/>
        <end position="564"/>
    </location>
</feature>
<dbReference type="SUPFAM" id="SSF47370">
    <property type="entry name" value="Bromodomain"/>
    <property type="match status" value="1"/>
</dbReference>
<keyword evidence="1 2" id="KW-0103">Bromodomain</keyword>
<evidence type="ECO:0000256" key="3">
    <source>
        <dbReference type="SAM" id="MobiDB-lite"/>
    </source>
</evidence>
<feature type="compositionally biased region" description="Basic residues" evidence="3">
    <location>
        <begin position="38"/>
        <end position="48"/>
    </location>
</feature>
<dbReference type="Gene3D" id="1.20.920.10">
    <property type="entry name" value="Bromodomain-like"/>
    <property type="match status" value="1"/>
</dbReference>
<dbReference type="SMART" id="SM00297">
    <property type="entry name" value="BROMO"/>
    <property type="match status" value="1"/>
</dbReference>
<reference evidence="5" key="1">
    <citation type="journal article" date="2019" name="Science">
        <title>Mutation of a bHLH transcription factor allowed almond domestication.</title>
        <authorList>
            <person name="Sanchez-Perez R."/>
            <person name="Pavan S."/>
            <person name="Mazzeo R."/>
            <person name="Moldovan C."/>
            <person name="Aiese Cigliano R."/>
            <person name="Del Cueto J."/>
            <person name="Ricciardi F."/>
            <person name="Lotti C."/>
            <person name="Ricciardi L."/>
            <person name="Dicenta F."/>
            <person name="Lopez-Marques R.L."/>
            <person name="Lindberg Moller B."/>
        </authorList>
    </citation>
    <scope>NUCLEOTIDE SEQUENCE</scope>
</reference>
<feature type="domain" description="Bromo" evidence="4">
    <location>
        <begin position="248"/>
        <end position="321"/>
    </location>
</feature>
<keyword evidence="5" id="KW-0238">DNA-binding</keyword>
<dbReference type="PRINTS" id="PR00503">
    <property type="entry name" value="BROMODOMAIN"/>
</dbReference>
<dbReference type="InterPro" id="IPR036427">
    <property type="entry name" value="Bromodomain-like_sf"/>
</dbReference>
<feature type="compositionally biased region" description="Basic and acidic residues" evidence="3">
    <location>
        <begin position="537"/>
        <end position="564"/>
    </location>
</feature>